<dbReference type="OrthoDB" id="2537769at2759"/>
<gene>
    <name evidence="2" type="ORF">SERLADRAFT_443711</name>
</gene>
<feature type="compositionally biased region" description="Polar residues" evidence="1">
    <location>
        <begin position="7"/>
        <end position="23"/>
    </location>
</feature>
<feature type="compositionally biased region" description="Basic residues" evidence="1">
    <location>
        <begin position="84"/>
        <end position="93"/>
    </location>
</feature>
<organism>
    <name type="scientific">Serpula lacrymans var. lacrymans (strain S7.9)</name>
    <name type="common">Dry rot fungus</name>
    <dbReference type="NCBI Taxonomy" id="578457"/>
    <lineage>
        <taxon>Eukaryota</taxon>
        <taxon>Fungi</taxon>
        <taxon>Dikarya</taxon>
        <taxon>Basidiomycota</taxon>
        <taxon>Agaricomycotina</taxon>
        <taxon>Agaricomycetes</taxon>
        <taxon>Agaricomycetidae</taxon>
        <taxon>Boletales</taxon>
        <taxon>Coniophorineae</taxon>
        <taxon>Serpulaceae</taxon>
        <taxon>Serpula</taxon>
    </lineage>
</organism>
<feature type="compositionally biased region" description="Acidic residues" evidence="1">
    <location>
        <begin position="55"/>
        <end position="64"/>
    </location>
</feature>
<name>F8PDB9_SERL9</name>
<accession>F8PDB9</accession>
<dbReference type="RefSeq" id="XP_007324393.1">
    <property type="nucleotide sequence ID" value="XM_007324331.1"/>
</dbReference>
<proteinExistence type="predicted"/>
<protein>
    <submittedName>
        <fullName evidence="2">Uncharacterized protein</fullName>
    </submittedName>
</protein>
<evidence type="ECO:0000313" key="2">
    <source>
        <dbReference type="EMBL" id="EGO18740.1"/>
    </source>
</evidence>
<dbReference type="AlphaFoldDB" id="F8PDB9"/>
<dbReference type="HOGENOM" id="CLU_036742_3_0_1"/>
<reference evidence="2" key="1">
    <citation type="submission" date="2011-04" db="EMBL/GenBank/DDBJ databases">
        <title>Evolution of plant cell wall degrading machinery underlies the functional diversity of forest fungi.</title>
        <authorList>
            <consortium name="US DOE Joint Genome Institute (JGI-PGF)"/>
            <person name="Eastwood D.C."/>
            <person name="Floudas D."/>
            <person name="Binder M."/>
            <person name="Majcherczyk A."/>
            <person name="Schneider P."/>
            <person name="Aerts A."/>
            <person name="Asiegbu F.O."/>
            <person name="Baker S.E."/>
            <person name="Barry K."/>
            <person name="Bendiksby M."/>
            <person name="Blumentritt M."/>
            <person name="Coutinho P.M."/>
            <person name="Cullen D."/>
            <person name="Cullen D."/>
            <person name="Gathman A."/>
            <person name="Goodell B."/>
            <person name="Henrissat B."/>
            <person name="Ihrmark K."/>
            <person name="Kauserud H."/>
            <person name="Kohler A."/>
            <person name="LaButti K."/>
            <person name="Lapidus A."/>
            <person name="Lavin J.L."/>
            <person name="Lee Y.-H."/>
            <person name="Lindquist E."/>
            <person name="Lilly W."/>
            <person name="Lucas S."/>
            <person name="Morin E."/>
            <person name="Murat C."/>
            <person name="Oguiza J.A."/>
            <person name="Park J."/>
            <person name="Pisabarro A.G."/>
            <person name="Riley R."/>
            <person name="Rosling A."/>
            <person name="Salamov A."/>
            <person name="Schmidt O."/>
            <person name="Schmutz J."/>
            <person name="Skrede I."/>
            <person name="Stenlid J."/>
            <person name="Wiebenga A."/>
            <person name="Xie X."/>
            <person name="Kues U."/>
            <person name="Hibbett D.S."/>
            <person name="Hoffmeister D."/>
            <person name="Hogberg N."/>
            <person name="Martin F."/>
            <person name="Grigoriev I.V."/>
            <person name="Watkinson S.C."/>
        </authorList>
    </citation>
    <scope>NUCLEOTIDE SEQUENCE</scope>
    <source>
        <strain evidence="2">S7.9</strain>
    </source>
</reference>
<dbReference type="GeneID" id="18815960"/>
<dbReference type="Proteomes" id="UP000008064">
    <property type="component" value="Unassembled WGS sequence"/>
</dbReference>
<dbReference type="Pfam" id="PF09365">
    <property type="entry name" value="DUF2461"/>
    <property type="match status" value="1"/>
</dbReference>
<feature type="region of interest" description="Disordered" evidence="1">
    <location>
        <begin position="415"/>
        <end position="434"/>
    </location>
</feature>
<feature type="region of interest" description="Disordered" evidence="1">
    <location>
        <begin position="1"/>
        <end position="143"/>
    </location>
</feature>
<dbReference type="InterPro" id="IPR012808">
    <property type="entry name" value="CHP02453"/>
</dbReference>
<dbReference type="PANTHER" id="PTHR36452">
    <property type="entry name" value="CHROMOSOME 12, WHOLE GENOME SHOTGUN SEQUENCE"/>
    <property type="match status" value="1"/>
</dbReference>
<evidence type="ECO:0000256" key="1">
    <source>
        <dbReference type="SAM" id="MobiDB-lite"/>
    </source>
</evidence>
<dbReference type="KEGG" id="sla:SERLADRAFT_443711"/>
<dbReference type="EMBL" id="GL945446">
    <property type="protein sequence ID" value="EGO18740.1"/>
    <property type="molecule type" value="Genomic_DNA"/>
</dbReference>
<feature type="compositionally biased region" description="Acidic residues" evidence="1">
    <location>
        <begin position="420"/>
        <end position="434"/>
    </location>
</feature>
<dbReference type="PANTHER" id="PTHR36452:SF1">
    <property type="entry name" value="DUF2461 DOMAIN-CONTAINING PROTEIN"/>
    <property type="match status" value="1"/>
</dbReference>
<sequence>MSKPRLTRSQASSSPRKPSLTSAKQKRKLHETRDINEEPETSQESDAHVSSGALEFEDISDEDDVKSLHSDALDNESDSDLKKARTLKRKRGSLPKQKETSKRTTHKISSKKKKTKTKTTSSDEDEGRGTSNEEESGLKDGQEIVGVVVRAPKSGWVPEGQISQNTLDFLTQLKDPVCNDRECDFNSSEPVYRRAEKEWKAFIDAFTEVLIQVDPQIPPLPPKDVTHRIYRDVRFSNDKTPYKKGFSASFSRSGRKGIFAPRVGILSAILQSHTNFLIYACRLIKPGDESLLAAGSWCPGKNELSTIRNHILHSSARLREILAEPAFVELFGKASPLPNGGRQSIFGMEDELKVAPKGIDKNHKDIDLLKCRTFAVSYKFTDKQVLAPDFKEEVGRIASVVQPFVHCLNDMMTLPVSDSSDGEEDRDNSDDEAL</sequence>
<feature type="compositionally biased region" description="Basic residues" evidence="1">
    <location>
        <begin position="103"/>
        <end position="117"/>
    </location>
</feature>